<proteinExistence type="predicted"/>
<dbReference type="EMBL" id="KY363465">
    <property type="protein sequence ID" value="AQT25276.1"/>
    <property type="molecule type" value="Genomic_DNA"/>
</dbReference>
<name>A0A1S6KV30_9CAUD</name>
<gene>
    <name evidence="1" type="ORF">PR1_44</name>
</gene>
<evidence type="ECO:0000313" key="1">
    <source>
        <dbReference type="EMBL" id="AQT25276.1"/>
    </source>
</evidence>
<keyword evidence="2" id="KW-1185">Reference proteome</keyword>
<accession>A0A1S6KV30</accession>
<organism evidence="1 2">
    <name type="scientific">Providencia phage vB_PreS_PR1</name>
    <dbReference type="NCBI Taxonomy" id="1931407"/>
    <lineage>
        <taxon>Viruses</taxon>
        <taxon>Duplodnaviria</taxon>
        <taxon>Heunggongvirae</taxon>
        <taxon>Uroviricota</taxon>
        <taxon>Caudoviricetes</taxon>
        <taxon>Demerecviridae</taxon>
        <taxon>Priunavirus</taxon>
        <taxon>Priunavirus PR1</taxon>
    </lineage>
</organism>
<evidence type="ECO:0000313" key="2">
    <source>
        <dbReference type="Proteomes" id="UP000222417"/>
    </source>
</evidence>
<dbReference type="Proteomes" id="UP000222417">
    <property type="component" value="Segment"/>
</dbReference>
<protein>
    <submittedName>
        <fullName evidence="1">Uncharacterized protein</fullName>
    </submittedName>
</protein>
<dbReference type="OrthoDB" id="17353at10239"/>
<sequence length="144" mass="16196">MSDRYYSQMAKSFSMTEGELKQKMRTNEGRAQLEAKLDKLALNSYSATSTKKRVTKKDISKQIAIDLGVDLDVTKANMEALECIVNAIKTKKICTMDCPEGRLKRPYIETLIEMIGVKEDGIEQLTVANMKLLIEGLMKIRAGE</sequence>
<reference evidence="1 2" key="1">
    <citation type="submission" date="2016-12" db="EMBL/GenBank/DDBJ databases">
        <title>Providencia rettgeri phage vB-PreS_PR1 - a deep-branching member of the T5-like siphoviruses.</title>
        <authorList>
            <person name="Oliveira H."/>
            <person name="Pinto G."/>
            <person name="Hendrix H."/>
            <person name="Noben J.-P."/>
            <person name="Gawor J."/>
            <person name="Lobocka M."/>
            <person name="Lavigne R."/>
            <person name="Azeredo J."/>
        </authorList>
    </citation>
    <scope>NUCLEOTIDE SEQUENCE [LARGE SCALE GENOMIC DNA]</scope>
</reference>